<evidence type="ECO:0000256" key="10">
    <source>
        <dbReference type="ARBA" id="ARBA00022771"/>
    </source>
</evidence>
<evidence type="ECO:0000256" key="3">
    <source>
        <dbReference type="ARBA" id="ARBA00008278"/>
    </source>
</evidence>
<dbReference type="GO" id="GO:0061630">
    <property type="term" value="F:ubiquitin protein ligase activity"/>
    <property type="evidence" value="ECO:0007669"/>
    <property type="project" value="UniProtKB-EC"/>
</dbReference>
<dbReference type="PROSITE" id="PS50089">
    <property type="entry name" value="ZF_RING_2"/>
    <property type="match status" value="1"/>
</dbReference>
<dbReference type="GO" id="GO:0048701">
    <property type="term" value="P:embryonic cranial skeleton morphogenesis"/>
    <property type="evidence" value="ECO:0007669"/>
    <property type="project" value="Ensembl"/>
</dbReference>
<accession>A0A3B3T834</accession>
<sequence length="533" mass="60330">MAAPQVPDSDLLKIAEGLARSLSEALSSGDIETSSKNAALLAELSLPVSVRIRGEAYSDNQIRLKVGIEDAIQELTAPITLTVTADMTISELKEKVNKDFGFHPSLQAWVIGKRLAHDDESLYSHGVRKDGDQAYLYLRSAKKANLSREQQKQYEEIQRLDGIIEIMEADSLQPRGAGGTLGVQDEARNHLPKLPPIIKPKPKPKPPPKPQVGWSCPTCTFLNKPTRPGCEMCGEPTPADYKIPHDYQADVEEENRLKQEEISCLQYEQALEDERLRNFHILIETEEHNLIPNQEEVECPICFTVVAPGDGATLRECLHNFCKDCLKGTITNRMDAEVSCPYSNDVYACESKLQDREIQALLSPEEYAKFLELRLSIAETRSENSYHCKTPDCAGWCIFEDEVNEFECQLCHETNCLLCKAIHKDMNCQQYQDDLRIRAENDVAARQTTEMLNTMLQTGEAMNCPKCKIIVQKKDGCDWMCCVMCKTEICWVTRQARWGPNVRRAAYHRCHVTQCRHTDSTSLAMLKEWSHCM</sequence>
<evidence type="ECO:0000256" key="1">
    <source>
        <dbReference type="ARBA" id="ARBA00001798"/>
    </source>
</evidence>
<dbReference type="InterPro" id="IPR047559">
    <property type="entry name" value="HOIL1_RBR_mRING-HC-C3HC3D"/>
</dbReference>
<evidence type="ECO:0000256" key="4">
    <source>
        <dbReference type="ARBA" id="ARBA00012251"/>
    </source>
</evidence>
<dbReference type="SMART" id="SM00547">
    <property type="entry name" value="ZnF_RBZ"/>
    <property type="match status" value="1"/>
</dbReference>
<dbReference type="GO" id="GO:0043123">
    <property type="term" value="P:positive regulation of canonical NF-kappaB signal transduction"/>
    <property type="evidence" value="ECO:0007669"/>
    <property type="project" value="TreeGrafter"/>
</dbReference>
<evidence type="ECO:0000256" key="13">
    <source>
        <dbReference type="PROSITE-ProRule" id="PRU00322"/>
    </source>
</evidence>
<keyword evidence="9" id="KW-0677">Repeat</keyword>
<dbReference type="InterPro" id="IPR001876">
    <property type="entry name" value="Znf_RanBP2"/>
</dbReference>
<protein>
    <recommendedName>
        <fullName evidence="5">RanBP-type and C3HC4-type zinc finger-containing protein 1</fullName>
        <ecNumber evidence="4">2.3.2.31</ecNumber>
    </recommendedName>
</protein>
<dbReference type="SUPFAM" id="SSF57850">
    <property type="entry name" value="RING/U-box"/>
    <property type="match status" value="3"/>
</dbReference>
<dbReference type="Pfam" id="PF25393">
    <property type="entry name" value="LTM"/>
    <property type="match status" value="1"/>
</dbReference>
<feature type="domain" description="RING-type" evidence="15">
    <location>
        <begin position="299"/>
        <end position="344"/>
    </location>
</feature>
<evidence type="ECO:0000256" key="9">
    <source>
        <dbReference type="ARBA" id="ARBA00022737"/>
    </source>
</evidence>
<dbReference type="GO" id="GO:0043161">
    <property type="term" value="P:proteasome-mediated ubiquitin-dependent protein catabolic process"/>
    <property type="evidence" value="ECO:0007669"/>
    <property type="project" value="TreeGrafter"/>
</dbReference>
<reference evidence="18" key="2">
    <citation type="submission" date="2025-09" db="UniProtKB">
        <authorList>
            <consortium name="Ensembl"/>
        </authorList>
    </citation>
    <scope>IDENTIFICATION</scope>
</reference>
<evidence type="ECO:0000259" key="15">
    <source>
        <dbReference type="PROSITE" id="PS50089"/>
    </source>
</evidence>
<dbReference type="Gene3D" id="1.20.120.1750">
    <property type="match status" value="1"/>
</dbReference>
<dbReference type="PROSITE" id="PS50053">
    <property type="entry name" value="UBIQUITIN_2"/>
    <property type="match status" value="1"/>
</dbReference>
<keyword evidence="19" id="KW-1185">Reference proteome</keyword>
<dbReference type="GO" id="GO:0097039">
    <property type="term" value="P:protein linear polyubiquitination"/>
    <property type="evidence" value="ECO:0007669"/>
    <property type="project" value="TreeGrafter"/>
</dbReference>
<evidence type="ECO:0000259" key="14">
    <source>
        <dbReference type="PROSITE" id="PS50053"/>
    </source>
</evidence>
<dbReference type="Ensembl" id="ENSPKIT00000019441.1">
    <property type="protein sequence ID" value="ENSPKIP00000038451.1"/>
    <property type="gene ID" value="ENSPKIG00000016212.1"/>
</dbReference>
<dbReference type="STRING" id="1676925.ENSPKIP00000038451"/>
<dbReference type="CDD" id="cd20345">
    <property type="entry name" value="BRcat_RBR_HOIL1"/>
    <property type="match status" value="1"/>
</dbReference>
<evidence type="ECO:0000256" key="11">
    <source>
        <dbReference type="ARBA" id="ARBA00022786"/>
    </source>
</evidence>
<dbReference type="InterPro" id="IPR057468">
    <property type="entry name" value="HOIL-1/Sharpin_LTM"/>
</dbReference>
<organism evidence="18 19">
    <name type="scientific">Paramormyrops kingsleyae</name>
    <dbReference type="NCBI Taxonomy" id="1676925"/>
    <lineage>
        <taxon>Eukaryota</taxon>
        <taxon>Metazoa</taxon>
        <taxon>Chordata</taxon>
        <taxon>Craniata</taxon>
        <taxon>Vertebrata</taxon>
        <taxon>Euteleostomi</taxon>
        <taxon>Actinopterygii</taxon>
        <taxon>Neopterygii</taxon>
        <taxon>Teleostei</taxon>
        <taxon>Osteoglossocephala</taxon>
        <taxon>Osteoglossomorpha</taxon>
        <taxon>Osteoglossiformes</taxon>
        <taxon>Mormyridae</taxon>
        <taxon>Paramormyrops</taxon>
    </lineage>
</organism>
<dbReference type="GeneTree" id="ENSGT00940000166000"/>
<dbReference type="AlphaFoldDB" id="A0A3B3T834"/>
<keyword evidence="7" id="KW-0808">Transferase</keyword>
<dbReference type="InterPro" id="IPR047558">
    <property type="entry name" value="BRcat_RBR_HOIL1"/>
</dbReference>
<evidence type="ECO:0000256" key="12">
    <source>
        <dbReference type="ARBA" id="ARBA00022833"/>
    </source>
</evidence>
<evidence type="ECO:0000259" key="16">
    <source>
        <dbReference type="PROSITE" id="PS50199"/>
    </source>
</evidence>
<dbReference type="InterPro" id="IPR051628">
    <property type="entry name" value="LUBAC_E3_Ligases"/>
</dbReference>
<dbReference type="Proteomes" id="UP000261540">
    <property type="component" value="Unplaced"/>
</dbReference>
<evidence type="ECO:0000259" key="17">
    <source>
        <dbReference type="PROSITE" id="PS51873"/>
    </source>
</evidence>
<dbReference type="GO" id="GO:0008270">
    <property type="term" value="F:zinc ion binding"/>
    <property type="evidence" value="ECO:0007669"/>
    <property type="project" value="UniProtKB-KW"/>
</dbReference>
<dbReference type="Gene3D" id="3.10.20.90">
    <property type="entry name" value="Phosphatidylinositol 3-kinase Catalytic Subunit, Chain A, domain 1"/>
    <property type="match status" value="1"/>
</dbReference>
<evidence type="ECO:0000313" key="18">
    <source>
        <dbReference type="Ensembl" id="ENSPKIP00000038451.1"/>
    </source>
</evidence>
<dbReference type="Gene3D" id="3.30.40.10">
    <property type="entry name" value="Zinc/RING finger domain, C3HC4 (zinc finger)"/>
    <property type="match status" value="1"/>
</dbReference>
<proteinExistence type="inferred from homology"/>
<dbReference type="FunFam" id="3.10.20.90:FF:000130">
    <property type="entry name" value="SHANK-associated RH domain interactor"/>
    <property type="match status" value="1"/>
</dbReference>
<evidence type="ECO:0000256" key="2">
    <source>
        <dbReference type="ARBA" id="ARBA00004906"/>
    </source>
</evidence>
<dbReference type="UniPathway" id="UPA00143"/>
<name>A0A3B3T834_9TELE</name>
<dbReference type="InterPro" id="IPR017907">
    <property type="entry name" value="Znf_RING_CS"/>
</dbReference>
<feature type="domain" description="Ubiquitin-like" evidence="14">
    <location>
        <begin position="62"/>
        <end position="129"/>
    </location>
</feature>
<dbReference type="PROSITE" id="PS00518">
    <property type="entry name" value="ZF_RING_1"/>
    <property type="match status" value="1"/>
</dbReference>
<dbReference type="EC" id="2.3.2.31" evidence="4"/>
<dbReference type="PROSITE" id="PS50199">
    <property type="entry name" value="ZF_RANBP2_2"/>
    <property type="match status" value="1"/>
</dbReference>
<keyword evidence="12" id="KW-0862">Zinc</keyword>
<dbReference type="PANTHER" id="PTHR22770">
    <property type="entry name" value="UBIQUITIN CONJUGATING ENZYME 7 INTERACTING PROTEIN-RELATED"/>
    <property type="match status" value="1"/>
</dbReference>
<feature type="domain" description="RING-type" evidence="17">
    <location>
        <begin position="295"/>
        <end position="514"/>
    </location>
</feature>
<dbReference type="SMART" id="SM00184">
    <property type="entry name" value="RING"/>
    <property type="match status" value="1"/>
</dbReference>
<comment type="similarity">
    <text evidence="3">Belongs to the RBR family.</text>
</comment>
<dbReference type="InterPro" id="IPR029071">
    <property type="entry name" value="Ubiquitin-like_domsf"/>
</dbReference>
<dbReference type="InterPro" id="IPR018957">
    <property type="entry name" value="Znf_C3HC4_RING-type"/>
</dbReference>
<dbReference type="InterPro" id="IPR000626">
    <property type="entry name" value="Ubiquitin-like_dom"/>
</dbReference>
<dbReference type="InterPro" id="IPR036443">
    <property type="entry name" value="Znf_RanBP2_sf"/>
</dbReference>
<dbReference type="GO" id="GO:0009893">
    <property type="term" value="P:positive regulation of metabolic process"/>
    <property type="evidence" value="ECO:0007669"/>
    <property type="project" value="UniProtKB-ARBA"/>
</dbReference>
<dbReference type="Gene3D" id="2.30.30.380">
    <property type="entry name" value="Zn-finger domain of Sec23/24"/>
    <property type="match status" value="1"/>
</dbReference>
<feature type="domain" description="RanBP2-type" evidence="16">
    <location>
        <begin position="209"/>
        <end position="239"/>
    </location>
</feature>
<dbReference type="Pfam" id="PF00097">
    <property type="entry name" value="zf-C3HC4"/>
    <property type="match status" value="1"/>
</dbReference>
<dbReference type="InterPro" id="IPR044066">
    <property type="entry name" value="TRIAD_supradom"/>
</dbReference>
<comment type="catalytic activity">
    <reaction evidence="1">
        <text>[E2 ubiquitin-conjugating enzyme]-S-ubiquitinyl-L-cysteine + [acceptor protein]-L-lysine = [E2 ubiquitin-conjugating enzyme]-L-cysteine + [acceptor protein]-N(6)-ubiquitinyl-L-lysine.</text>
        <dbReference type="EC" id="2.3.2.31"/>
    </reaction>
</comment>
<evidence type="ECO:0000256" key="5">
    <source>
        <dbReference type="ARBA" id="ARBA00017887"/>
    </source>
</evidence>
<dbReference type="GO" id="GO:0043130">
    <property type="term" value="F:ubiquitin binding"/>
    <property type="evidence" value="ECO:0007669"/>
    <property type="project" value="TreeGrafter"/>
</dbReference>
<dbReference type="PROSITE" id="PS01358">
    <property type="entry name" value="ZF_RANBP2_1"/>
    <property type="match status" value="1"/>
</dbReference>
<evidence type="ECO:0000256" key="7">
    <source>
        <dbReference type="ARBA" id="ARBA00022679"/>
    </source>
</evidence>
<dbReference type="SUPFAM" id="SSF54236">
    <property type="entry name" value="Ubiquitin-like"/>
    <property type="match status" value="1"/>
</dbReference>
<keyword evidence="8" id="KW-0479">Metal-binding</keyword>
<dbReference type="InterPro" id="IPR001841">
    <property type="entry name" value="Znf_RING"/>
</dbReference>
<dbReference type="CDD" id="cd16633">
    <property type="entry name" value="mRING-HC-C3HC3D_RBR_HOIL1"/>
    <property type="match status" value="1"/>
</dbReference>
<reference evidence="18" key="1">
    <citation type="submission" date="2025-08" db="UniProtKB">
        <authorList>
            <consortium name="Ensembl"/>
        </authorList>
    </citation>
    <scope>IDENTIFICATION</scope>
</reference>
<evidence type="ECO:0000256" key="8">
    <source>
        <dbReference type="ARBA" id="ARBA00022723"/>
    </source>
</evidence>
<comment type="pathway">
    <text evidence="2">Protein modification; protein ubiquitination.</text>
</comment>
<keyword evidence="10 13" id="KW-0863">Zinc-finger</keyword>
<keyword evidence="6" id="KW-0597">Phosphoprotein</keyword>
<evidence type="ECO:0000313" key="19">
    <source>
        <dbReference type="Proteomes" id="UP000261540"/>
    </source>
</evidence>
<dbReference type="PROSITE" id="PS51873">
    <property type="entry name" value="TRIAD"/>
    <property type="match status" value="1"/>
</dbReference>
<dbReference type="InterPro" id="IPR013083">
    <property type="entry name" value="Znf_RING/FYVE/PHD"/>
</dbReference>
<dbReference type="PANTHER" id="PTHR22770:SF35">
    <property type="entry name" value="RANBP-TYPE AND C3HC4-TYPE ZINC FINGER-CONTAINING PROTEIN 1"/>
    <property type="match status" value="1"/>
</dbReference>
<keyword evidence="11" id="KW-0833">Ubl conjugation pathway</keyword>
<dbReference type="GO" id="GO:0071797">
    <property type="term" value="C:LUBAC complex"/>
    <property type="evidence" value="ECO:0007669"/>
    <property type="project" value="TreeGrafter"/>
</dbReference>
<dbReference type="SUPFAM" id="SSF90209">
    <property type="entry name" value="Ran binding protein zinc finger-like"/>
    <property type="match status" value="1"/>
</dbReference>
<dbReference type="FunFam" id="3.30.40.10:FF:000137">
    <property type="entry name" value="RanBP-type and C3HC4-type zinc finger-containing protein 1"/>
    <property type="match status" value="1"/>
</dbReference>
<evidence type="ECO:0000256" key="6">
    <source>
        <dbReference type="ARBA" id="ARBA00022553"/>
    </source>
</evidence>